<feature type="region of interest" description="Disordered" evidence="1">
    <location>
        <begin position="1"/>
        <end position="22"/>
    </location>
</feature>
<evidence type="ECO:0000256" key="2">
    <source>
        <dbReference type="SAM" id="Phobius"/>
    </source>
</evidence>
<dbReference type="EMBL" id="REGA01000003">
    <property type="protein sequence ID" value="RQG96449.1"/>
    <property type="molecule type" value="Genomic_DNA"/>
</dbReference>
<accession>A0A3N6PB60</accession>
<protein>
    <submittedName>
        <fullName evidence="3">Uncharacterized protein</fullName>
    </submittedName>
</protein>
<name>A0A3N6PB60_NATCH</name>
<comment type="caution">
    <text evidence="3">The sequence shown here is derived from an EMBL/GenBank/DDBJ whole genome shotgun (WGS) entry which is preliminary data.</text>
</comment>
<organism evidence="3 4">
    <name type="scientific">Natrarchaeobius chitinivorans</name>
    <dbReference type="NCBI Taxonomy" id="1679083"/>
    <lineage>
        <taxon>Archaea</taxon>
        <taxon>Methanobacteriati</taxon>
        <taxon>Methanobacteriota</taxon>
        <taxon>Stenosarchaea group</taxon>
        <taxon>Halobacteria</taxon>
        <taxon>Halobacteriales</taxon>
        <taxon>Natrialbaceae</taxon>
        <taxon>Natrarchaeobius</taxon>
    </lineage>
</organism>
<evidence type="ECO:0000313" key="4">
    <source>
        <dbReference type="Proteomes" id="UP000282323"/>
    </source>
</evidence>
<keyword evidence="2" id="KW-0812">Transmembrane</keyword>
<dbReference type="RefSeq" id="WP_124194519.1">
    <property type="nucleotide sequence ID" value="NZ_REGA01000003.1"/>
</dbReference>
<feature type="compositionally biased region" description="Low complexity" evidence="1">
    <location>
        <begin position="92"/>
        <end position="110"/>
    </location>
</feature>
<dbReference type="AlphaFoldDB" id="A0A3N6PB60"/>
<keyword evidence="4" id="KW-1185">Reference proteome</keyword>
<feature type="region of interest" description="Disordered" evidence="1">
    <location>
        <begin position="83"/>
        <end position="129"/>
    </location>
</feature>
<evidence type="ECO:0000256" key="1">
    <source>
        <dbReference type="SAM" id="MobiDB-lite"/>
    </source>
</evidence>
<keyword evidence="2" id="KW-1133">Transmembrane helix</keyword>
<feature type="transmembrane region" description="Helical" evidence="2">
    <location>
        <begin position="21"/>
        <end position="44"/>
    </location>
</feature>
<sequence>MRSTSSRRVPHRNDSTKPPDGPAAELLITVGSLGLLIVAARAAYWVFEFTRGTGPFAVAFAIVTGVAVVVAVPIAGRAVTNWFRRGPNGRRSTASSADSAVDSPTDVDSPASEPDLPPARTGSNTASDR</sequence>
<keyword evidence="2" id="KW-0472">Membrane</keyword>
<dbReference type="Proteomes" id="UP000282323">
    <property type="component" value="Unassembled WGS sequence"/>
</dbReference>
<proteinExistence type="predicted"/>
<reference evidence="3 4" key="1">
    <citation type="submission" date="2018-10" db="EMBL/GenBank/DDBJ databases">
        <title>Natrarchaeobius chitinivorans gen. nov., sp. nov., and Natrarchaeobius haloalkaliphilus sp. nov., alkaliphilic, chitin-utilizing haloarchaea from hypersaline alkaline lakes.</title>
        <authorList>
            <person name="Sorokin D.Y."/>
            <person name="Elcheninov A.G."/>
            <person name="Kostrikina N.A."/>
            <person name="Bale N.J."/>
            <person name="Sinninghe Damste J.S."/>
            <person name="Khijniak T.V."/>
            <person name="Kublanov I.V."/>
            <person name="Toshchakov S.V."/>
        </authorList>
    </citation>
    <scope>NUCLEOTIDE SEQUENCE [LARGE SCALE GENOMIC DNA]</scope>
    <source>
        <strain evidence="3 4">AArcht4T</strain>
    </source>
</reference>
<feature type="transmembrane region" description="Helical" evidence="2">
    <location>
        <begin position="56"/>
        <end position="75"/>
    </location>
</feature>
<evidence type="ECO:0000313" key="3">
    <source>
        <dbReference type="EMBL" id="RQG96449.1"/>
    </source>
</evidence>
<gene>
    <name evidence="3" type="ORF">EA473_04835</name>
</gene>